<dbReference type="Pfam" id="PF00534">
    <property type="entry name" value="Glycos_transf_1"/>
    <property type="match status" value="1"/>
</dbReference>
<dbReference type="SUPFAM" id="SSF53756">
    <property type="entry name" value="UDP-Glycosyltransferase/glycogen phosphorylase"/>
    <property type="match status" value="1"/>
</dbReference>
<dbReference type="AlphaFoldDB" id="A0A1R4H1W2"/>
<sequence length="380" mass="42097">MVVDERPLIMHVIHHLLMGGMENGLVNLINNLPESRFRHVIVCIENDSEFRERIVRKDVSIVVLNRSRIGVWALRRQLFGLCRSLKPAIVHSRNLSGLDALLPARLAGVPYCVHGEHGRDVDDLDGSNRKLALLRALHRPLINRYITVSKDLQDYLVGRVGVAVTRITQIYNGVDTGRFTPASDKPRSVLPENFQSPDKIVIGTVGRLQAVKDQATLLRAFAGLLEKHPDKASCLRLAIVGGGPLFDELRKLADSLGLTENLWLPGKADNIADILKAFDLFVLPSLAEGISNTILEAMATGLPCMVTAVGGSVELVTDGYNGKFFNPGDVHRLCDVMADYVSNAELRKQHGQNARQTVLERFSLDAMMFNYQQVYEHGLV</sequence>
<evidence type="ECO:0000313" key="4">
    <source>
        <dbReference type="Proteomes" id="UP000195442"/>
    </source>
</evidence>
<dbReference type="Gene3D" id="3.40.50.2000">
    <property type="entry name" value="Glycogen Phosphorylase B"/>
    <property type="match status" value="2"/>
</dbReference>
<dbReference type="Pfam" id="PF13439">
    <property type="entry name" value="Glyco_transf_4"/>
    <property type="match status" value="1"/>
</dbReference>
<evidence type="ECO:0000259" key="2">
    <source>
        <dbReference type="Pfam" id="PF13439"/>
    </source>
</evidence>
<protein>
    <submittedName>
        <fullName evidence="3">Sugar transferase, PEP-CTERM/EpsH1 system associated</fullName>
    </submittedName>
</protein>
<dbReference type="OrthoDB" id="9775208at2"/>
<name>A0A1R4H1W2_9GAMM</name>
<evidence type="ECO:0000259" key="1">
    <source>
        <dbReference type="Pfam" id="PF00534"/>
    </source>
</evidence>
<evidence type="ECO:0000313" key="3">
    <source>
        <dbReference type="EMBL" id="SJM90244.1"/>
    </source>
</evidence>
<keyword evidence="4" id="KW-1185">Reference proteome</keyword>
<dbReference type="RefSeq" id="WP_087146016.1">
    <property type="nucleotide sequence ID" value="NZ_FUKJ01000062.1"/>
</dbReference>
<dbReference type="InterPro" id="IPR028098">
    <property type="entry name" value="Glyco_trans_4-like_N"/>
</dbReference>
<dbReference type="NCBIfam" id="TIGR03088">
    <property type="entry name" value="stp2"/>
    <property type="match status" value="1"/>
</dbReference>
<dbReference type="GO" id="GO:1901135">
    <property type="term" value="P:carbohydrate derivative metabolic process"/>
    <property type="evidence" value="ECO:0007669"/>
    <property type="project" value="UniProtKB-ARBA"/>
</dbReference>
<accession>A0A1R4H1W2</accession>
<feature type="domain" description="Glycosyltransferase subfamily 4-like N-terminal" evidence="2">
    <location>
        <begin position="18"/>
        <end position="178"/>
    </location>
</feature>
<dbReference type="EMBL" id="FUKJ01000062">
    <property type="protein sequence ID" value="SJM90244.1"/>
    <property type="molecule type" value="Genomic_DNA"/>
</dbReference>
<dbReference type="Proteomes" id="UP000195442">
    <property type="component" value="Unassembled WGS sequence"/>
</dbReference>
<proteinExistence type="predicted"/>
<dbReference type="InterPro" id="IPR017522">
    <property type="entry name" value="Sugar_tfrase_PEP-CTERM_Stp2"/>
</dbReference>
<organism evidence="3 4">
    <name type="scientific">Crenothrix polyspora</name>
    <dbReference type="NCBI Taxonomy" id="360316"/>
    <lineage>
        <taxon>Bacteria</taxon>
        <taxon>Pseudomonadati</taxon>
        <taxon>Pseudomonadota</taxon>
        <taxon>Gammaproteobacteria</taxon>
        <taxon>Methylococcales</taxon>
        <taxon>Crenotrichaceae</taxon>
        <taxon>Crenothrix</taxon>
    </lineage>
</organism>
<gene>
    <name evidence="3" type="ORF">CRENPOLYSF2_1540002</name>
</gene>
<dbReference type="PANTHER" id="PTHR12526">
    <property type="entry name" value="GLYCOSYLTRANSFERASE"/>
    <property type="match status" value="1"/>
</dbReference>
<feature type="domain" description="Glycosyl transferase family 1" evidence="1">
    <location>
        <begin position="196"/>
        <end position="356"/>
    </location>
</feature>
<dbReference type="PANTHER" id="PTHR12526:SF630">
    <property type="entry name" value="GLYCOSYLTRANSFERASE"/>
    <property type="match status" value="1"/>
</dbReference>
<dbReference type="InterPro" id="IPR001296">
    <property type="entry name" value="Glyco_trans_1"/>
</dbReference>
<reference evidence="4" key="1">
    <citation type="submission" date="2017-02" db="EMBL/GenBank/DDBJ databases">
        <authorList>
            <person name="Daims H."/>
        </authorList>
    </citation>
    <scope>NUCLEOTIDE SEQUENCE [LARGE SCALE GENOMIC DNA]</scope>
</reference>
<keyword evidence="3" id="KW-0808">Transferase</keyword>
<dbReference type="GO" id="GO:0016757">
    <property type="term" value="F:glycosyltransferase activity"/>
    <property type="evidence" value="ECO:0007669"/>
    <property type="project" value="InterPro"/>
</dbReference>